<dbReference type="Proteomes" id="UP000095192">
    <property type="component" value="Unassembled WGS sequence"/>
</dbReference>
<evidence type="ECO:0000313" key="2">
    <source>
        <dbReference type="Proteomes" id="UP000095192"/>
    </source>
</evidence>
<comment type="caution">
    <text evidence="1">The sequence shown here is derived from an EMBL/GenBank/DDBJ whole genome shotgun (WGS) entry which is preliminary data.</text>
</comment>
<keyword evidence="2" id="KW-1185">Reference proteome</keyword>
<sequence length="362" mass="38567">MNVHELARAALLVNAAPGSVAAGGEASVAAASGASARSVSVRELLRENACSVCGGGSPCSCRRRQPQGFTGKEGVSQGDWKIIQSYEDAASAISRTPFFVLNGVPLVWGGKAFDALGETNADTAAAAAARFLNSAAASVHAQLVQRHRVRQELRMQLLELRQAIAETDRVCCVKQQELLLLQETAADSAALESMACTHRKGARRRGEPTSGALSRVWDFCNCCHSAKLRSASCVAEALQRLLSPLLQHAVEFQVEALPLQLLQVFKAALRSTVKALHRQSSSATAVASDLDAQLDELLHFPQWVQDQSIDSRVFLEASALDVLCAGANDATLLLLLCMQIENALKRAGATQSCVDAFRVCSS</sequence>
<proteinExistence type="predicted"/>
<name>A0A1D3D7L2_9EIME</name>
<protein>
    <submittedName>
        <fullName evidence="1">Kinesin motor domain-containing protein</fullName>
    </submittedName>
</protein>
<dbReference type="AlphaFoldDB" id="A0A1D3D7L2"/>
<organism evidence="1 2">
    <name type="scientific">Cyclospora cayetanensis</name>
    <dbReference type="NCBI Taxonomy" id="88456"/>
    <lineage>
        <taxon>Eukaryota</taxon>
        <taxon>Sar</taxon>
        <taxon>Alveolata</taxon>
        <taxon>Apicomplexa</taxon>
        <taxon>Conoidasida</taxon>
        <taxon>Coccidia</taxon>
        <taxon>Eucoccidiorida</taxon>
        <taxon>Eimeriorina</taxon>
        <taxon>Eimeriidae</taxon>
        <taxon>Cyclospora</taxon>
    </lineage>
</organism>
<accession>A0A1D3D7L2</accession>
<dbReference type="EMBL" id="JROU02000386">
    <property type="protein sequence ID" value="OEH79434.1"/>
    <property type="molecule type" value="Genomic_DNA"/>
</dbReference>
<gene>
    <name evidence="1" type="ORF">cyc_08874</name>
</gene>
<dbReference type="InParanoid" id="A0A1D3D7L2"/>
<reference evidence="1 2" key="1">
    <citation type="journal article" date="2016" name="BMC Genomics">
        <title>Comparative genomics reveals Cyclospora cayetanensis possesses coccidia-like metabolism and invasion components but unique surface antigens.</title>
        <authorList>
            <person name="Liu S."/>
            <person name="Wang L."/>
            <person name="Zheng H."/>
            <person name="Xu Z."/>
            <person name="Roellig D.M."/>
            <person name="Li N."/>
            <person name="Frace M.A."/>
            <person name="Tang K."/>
            <person name="Arrowood M.J."/>
            <person name="Moss D.M."/>
            <person name="Zhang L."/>
            <person name="Feng Y."/>
            <person name="Xiao L."/>
        </authorList>
    </citation>
    <scope>NUCLEOTIDE SEQUENCE [LARGE SCALE GENOMIC DNA]</scope>
    <source>
        <strain evidence="1 2">CHN_HEN01</strain>
    </source>
</reference>
<evidence type="ECO:0000313" key="1">
    <source>
        <dbReference type="EMBL" id="OEH79434.1"/>
    </source>
</evidence>
<dbReference type="VEuPathDB" id="ToxoDB:cyc_08874"/>